<dbReference type="EMBL" id="JAHRHJ020000007">
    <property type="protein sequence ID" value="KAH9310215.1"/>
    <property type="molecule type" value="Genomic_DNA"/>
</dbReference>
<comment type="caution">
    <text evidence="1">The sequence shown here is derived from an EMBL/GenBank/DDBJ whole genome shotgun (WGS) entry which is preliminary data.</text>
</comment>
<gene>
    <name evidence="1" type="ORF">KI387_038126</name>
</gene>
<evidence type="ECO:0008006" key="3">
    <source>
        <dbReference type="Google" id="ProtNLM"/>
    </source>
</evidence>
<dbReference type="Proteomes" id="UP000824469">
    <property type="component" value="Unassembled WGS sequence"/>
</dbReference>
<sequence length="123" mass="14001">IQVLSPPPTCQIFTYTNVKKAILAMNSSRVADEEGFQAEFFKHGLDTLNSYLVDLFNQVVCTGFPKSWSHHIIHPIHKSGPTSDPNNYRMIMVGHTFSKLYATVLHMQISEFLEQHHCRAKGQ</sequence>
<organism evidence="1 2">
    <name type="scientific">Taxus chinensis</name>
    <name type="common">Chinese yew</name>
    <name type="synonym">Taxus wallichiana var. chinensis</name>
    <dbReference type="NCBI Taxonomy" id="29808"/>
    <lineage>
        <taxon>Eukaryota</taxon>
        <taxon>Viridiplantae</taxon>
        <taxon>Streptophyta</taxon>
        <taxon>Embryophyta</taxon>
        <taxon>Tracheophyta</taxon>
        <taxon>Spermatophyta</taxon>
        <taxon>Pinopsida</taxon>
        <taxon>Pinidae</taxon>
        <taxon>Conifers II</taxon>
        <taxon>Cupressales</taxon>
        <taxon>Taxaceae</taxon>
        <taxon>Taxus</taxon>
    </lineage>
</organism>
<keyword evidence="2" id="KW-1185">Reference proteome</keyword>
<evidence type="ECO:0000313" key="1">
    <source>
        <dbReference type="EMBL" id="KAH9310215.1"/>
    </source>
</evidence>
<reference evidence="1 2" key="1">
    <citation type="journal article" date="2021" name="Nat. Plants">
        <title>The Taxus genome provides insights into paclitaxel biosynthesis.</title>
        <authorList>
            <person name="Xiong X."/>
            <person name="Gou J."/>
            <person name="Liao Q."/>
            <person name="Li Y."/>
            <person name="Zhou Q."/>
            <person name="Bi G."/>
            <person name="Li C."/>
            <person name="Du R."/>
            <person name="Wang X."/>
            <person name="Sun T."/>
            <person name="Guo L."/>
            <person name="Liang H."/>
            <person name="Lu P."/>
            <person name="Wu Y."/>
            <person name="Zhang Z."/>
            <person name="Ro D.K."/>
            <person name="Shang Y."/>
            <person name="Huang S."/>
            <person name="Yan J."/>
        </authorList>
    </citation>
    <scope>NUCLEOTIDE SEQUENCE [LARGE SCALE GENOMIC DNA]</scope>
    <source>
        <strain evidence="1">Ta-2019</strain>
    </source>
</reference>
<evidence type="ECO:0000313" key="2">
    <source>
        <dbReference type="Proteomes" id="UP000824469"/>
    </source>
</evidence>
<accession>A0AA38FUG5</accession>
<proteinExistence type="predicted"/>
<protein>
    <recommendedName>
        <fullName evidence="3">RNA-directed DNA polymerase</fullName>
    </recommendedName>
</protein>
<feature type="non-terminal residue" evidence="1">
    <location>
        <position position="1"/>
    </location>
</feature>
<name>A0AA38FUG5_TAXCH</name>
<dbReference type="AlphaFoldDB" id="A0AA38FUG5"/>
<feature type="non-terminal residue" evidence="1">
    <location>
        <position position="123"/>
    </location>
</feature>